<dbReference type="CDD" id="cd03215">
    <property type="entry name" value="ABC_Carb_Monos_II"/>
    <property type="match status" value="1"/>
</dbReference>
<evidence type="ECO:0000256" key="8">
    <source>
        <dbReference type="ARBA" id="ARBA00023136"/>
    </source>
</evidence>
<dbReference type="SMART" id="SM00382">
    <property type="entry name" value="AAA"/>
    <property type="match status" value="2"/>
</dbReference>
<feature type="domain" description="ABC transporter" evidence="9">
    <location>
        <begin position="256"/>
        <end position="502"/>
    </location>
</feature>
<accession>A0A6J6N593</accession>
<feature type="domain" description="ABC transporter" evidence="9">
    <location>
        <begin position="3"/>
        <end position="239"/>
    </location>
</feature>
<evidence type="ECO:0000256" key="1">
    <source>
        <dbReference type="ARBA" id="ARBA00004202"/>
    </source>
</evidence>
<evidence type="ECO:0000313" key="10">
    <source>
        <dbReference type="EMBL" id="CAB4681327.1"/>
    </source>
</evidence>
<evidence type="ECO:0000256" key="5">
    <source>
        <dbReference type="ARBA" id="ARBA00022741"/>
    </source>
</evidence>
<gene>
    <name evidence="10" type="ORF">UFOPK2370_00312</name>
</gene>
<dbReference type="FunFam" id="3.40.50.300:FF:000127">
    <property type="entry name" value="Ribose import ATP-binding protein RbsA"/>
    <property type="match status" value="1"/>
</dbReference>
<dbReference type="PROSITE" id="PS00211">
    <property type="entry name" value="ABC_TRANSPORTER_1"/>
    <property type="match status" value="1"/>
</dbReference>
<dbReference type="PANTHER" id="PTHR43790">
    <property type="entry name" value="CARBOHYDRATE TRANSPORT ATP-BINDING PROTEIN MG119-RELATED"/>
    <property type="match status" value="1"/>
</dbReference>
<dbReference type="InterPro" id="IPR003593">
    <property type="entry name" value="AAA+_ATPase"/>
</dbReference>
<organism evidence="10">
    <name type="scientific">freshwater metagenome</name>
    <dbReference type="NCBI Taxonomy" id="449393"/>
    <lineage>
        <taxon>unclassified sequences</taxon>
        <taxon>metagenomes</taxon>
        <taxon>ecological metagenomes</taxon>
    </lineage>
</organism>
<dbReference type="EMBL" id="CAEZXK010000005">
    <property type="protein sequence ID" value="CAB4681327.1"/>
    <property type="molecule type" value="Genomic_DNA"/>
</dbReference>
<keyword evidence="8" id="KW-0472">Membrane</keyword>
<evidence type="ECO:0000256" key="4">
    <source>
        <dbReference type="ARBA" id="ARBA00022737"/>
    </source>
</evidence>
<dbReference type="CDD" id="cd03216">
    <property type="entry name" value="ABC_Carb_Monos_I"/>
    <property type="match status" value="1"/>
</dbReference>
<dbReference type="InterPro" id="IPR050107">
    <property type="entry name" value="ABC_carbohydrate_import_ATPase"/>
</dbReference>
<evidence type="ECO:0000256" key="6">
    <source>
        <dbReference type="ARBA" id="ARBA00022840"/>
    </source>
</evidence>
<evidence type="ECO:0000256" key="7">
    <source>
        <dbReference type="ARBA" id="ARBA00022967"/>
    </source>
</evidence>
<keyword evidence="5" id="KW-0547">Nucleotide-binding</keyword>
<dbReference type="PANTHER" id="PTHR43790:SF4">
    <property type="entry name" value="GUANOSINE IMPORT ATP-BINDING PROTEIN NUPO"/>
    <property type="match status" value="1"/>
</dbReference>
<dbReference type="InterPro" id="IPR017871">
    <property type="entry name" value="ABC_transporter-like_CS"/>
</dbReference>
<dbReference type="GO" id="GO:0005886">
    <property type="term" value="C:plasma membrane"/>
    <property type="evidence" value="ECO:0007669"/>
    <property type="project" value="UniProtKB-SubCell"/>
</dbReference>
<dbReference type="GO" id="GO:0016887">
    <property type="term" value="F:ATP hydrolysis activity"/>
    <property type="evidence" value="ECO:0007669"/>
    <property type="project" value="InterPro"/>
</dbReference>
<name>A0A6J6N593_9ZZZZ</name>
<evidence type="ECO:0000259" key="9">
    <source>
        <dbReference type="PROSITE" id="PS50893"/>
    </source>
</evidence>
<proteinExistence type="predicted"/>
<comment type="subcellular location">
    <subcellularLocation>
        <location evidence="1">Cell membrane</location>
        <topology evidence="1">Peripheral membrane protein</topology>
    </subcellularLocation>
</comment>
<reference evidence="10" key="1">
    <citation type="submission" date="2020-05" db="EMBL/GenBank/DDBJ databases">
        <authorList>
            <person name="Chiriac C."/>
            <person name="Salcher M."/>
            <person name="Ghai R."/>
            <person name="Kavagutti S V."/>
        </authorList>
    </citation>
    <scope>NUCLEOTIDE SEQUENCE</scope>
</reference>
<keyword evidence="4" id="KW-0677">Repeat</keyword>
<dbReference type="SUPFAM" id="SSF52540">
    <property type="entry name" value="P-loop containing nucleoside triphosphate hydrolases"/>
    <property type="match status" value="2"/>
</dbReference>
<dbReference type="InterPro" id="IPR003439">
    <property type="entry name" value="ABC_transporter-like_ATP-bd"/>
</dbReference>
<dbReference type="InterPro" id="IPR027417">
    <property type="entry name" value="P-loop_NTPase"/>
</dbReference>
<protein>
    <submittedName>
        <fullName evidence="10">Unannotated protein</fullName>
    </submittedName>
</protein>
<dbReference type="PROSITE" id="PS50893">
    <property type="entry name" value="ABC_TRANSPORTER_2"/>
    <property type="match status" value="2"/>
</dbReference>
<evidence type="ECO:0000256" key="2">
    <source>
        <dbReference type="ARBA" id="ARBA00022448"/>
    </source>
</evidence>
<keyword evidence="7" id="KW-1278">Translocase</keyword>
<keyword evidence="6" id="KW-0067">ATP-binding</keyword>
<dbReference type="Pfam" id="PF00005">
    <property type="entry name" value="ABC_tran"/>
    <property type="match status" value="2"/>
</dbReference>
<dbReference type="AlphaFoldDB" id="A0A6J6N593"/>
<sequence>MKLELRQVTKRFGTLVANDRIDLVVEPGEIHALLGENGAGKSTLMNVLYGLYQAEEGTILLDGVEQNFKGPGDAMAAGIGMVHQHFMLIPVFTVAENVVLGNEPTKKLGVLDLDAARKKVRALSDRFGFDVDPDALVSDLPVGAQQRVEIIKSLIRDAKILVLDEPTAVLTPQETDELMQIMRDLAAAGTSIIFITHKLREVQAVSDKITVIRQGKVVGQAKPTSTAGELATMMVGREVDLKVNKSVAKQGGNLVLRVEDIHVEDDRKQLAVDGVSFNVQAGEVLAIAGVQGNGQTELAEALLGLRHVVKGRGAIALNDVYVDNQSVRQRLEAGIGYVPEDRKKDGLVGEFDIAENLMLNGSYGKPFAKGVAIDFASRDRIANQLIKAFDVRTPSASTQAQKLSGGNQQKVVVARELSREVKLLIVSQPTRGVDVGSIEFIHERIVAERDEGKAVLLISTELDEVLALADRIAVMYRGKIVGIVDANVSRETLGKMMAGVAA</sequence>
<dbReference type="Gene3D" id="3.40.50.300">
    <property type="entry name" value="P-loop containing nucleotide triphosphate hydrolases"/>
    <property type="match status" value="2"/>
</dbReference>
<evidence type="ECO:0000256" key="3">
    <source>
        <dbReference type="ARBA" id="ARBA00022475"/>
    </source>
</evidence>
<keyword evidence="2" id="KW-0813">Transport</keyword>
<keyword evidence="3" id="KW-1003">Cell membrane</keyword>
<dbReference type="GO" id="GO:0005524">
    <property type="term" value="F:ATP binding"/>
    <property type="evidence" value="ECO:0007669"/>
    <property type="project" value="UniProtKB-KW"/>
</dbReference>